<dbReference type="InterPro" id="IPR028098">
    <property type="entry name" value="Glyco_trans_4-like_N"/>
</dbReference>
<gene>
    <name evidence="4" type="ORF">FDA94_36745</name>
</gene>
<organism evidence="4 5">
    <name type="scientific">Herbidospora galbida</name>
    <dbReference type="NCBI Taxonomy" id="2575442"/>
    <lineage>
        <taxon>Bacteria</taxon>
        <taxon>Bacillati</taxon>
        <taxon>Actinomycetota</taxon>
        <taxon>Actinomycetes</taxon>
        <taxon>Streptosporangiales</taxon>
        <taxon>Streptosporangiaceae</taxon>
        <taxon>Herbidospora</taxon>
    </lineage>
</organism>
<dbReference type="RefSeq" id="WP_137251639.1">
    <property type="nucleotide sequence ID" value="NZ_SZQA01000064.1"/>
</dbReference>
<reference evidence="4 5" key="1">
    <citation type="submission" date="2019-04" db="EMBL/GenBank/DDBJ databases">
        <title>Herbidospora sp. NEAU-GS14.nov., a novel actinomycete isolated from soil.</title>
        <authorList>
            <person name="Han L."/>
        </authorList>
    </citation>
    <scope>NUCLEOTIDE SEQUENCE [LARGE SCALE GENOMIC DNA]</scope>
    <source>
        <strain evidence="4 5">NEAU-GS14</strain>
    </source>
</reference>
<dbReference type="PANTHER" id="PTHR12526">
    <property type="entry name" value="GLYCOSYLTRANSFERASE"/>
    <property type="match status" value="1"/>
</dbReference>
<evidence type="ECO:0000313" key="4">
    <source>
        <dbReference type="EMBL" id="TKK78884.1"/>
    </source>
</evidence>
<comment type="caution">
    <text evidence="4">The sequence shown here is derived from an EMBL/GenBank/DDBJ whole genome shotgun (WGS) entry which is preliminary data.</text>
</comment>
<evidence type="ECO:0000256" key="2">
    <source>
        <dbReference type="ARBA" id="ARBA00022679"/>
    </source>
</evidence>
<dbReference type="PANTHER" id="PTHR12526:SF510">
    <property type="entry name" value="D-INOSITOL 3-PHOSPHATE GLYCOSYLTRANSFERASE"/>
    <property type="match status" value="1"/>
</dbReference>
<evidence type="ECO:0000256" key="1">
    <source>
        <dbReference type="ARBA" id="ARBA00022676"/>
    </source>
</evidence>
<dbReference type="GO" id="GO:0016757">
    <property type="term" value="F:glycosyltransferase activity"/>
    <property type="evidence" value="ECO:0007669"/>
    <property type="project" value="UniProtKB-KW"/>
</dbReference>
<dbReference type="Pfam" id="PF13439">
    <property type="entry name" value="Glyco_transf_4"/>
    <property type="match status" value="1"/>
</dbReference>
<dbReference type="Proteomes" id="UP000308705">
    <property type="component" value="Unassembled WGS sequence"/>
</dbReference>
<dbReference type="EMBL" id="SZQA01000064">
    <property type="protein sequence ID" value="TKK78884.1"/>
    <property type="molecule type" value="Genomic_DNA"/>
</dbReference>
<dbReference type="Pfam" id="PF13692">
    <property type="entry name" value="Glyco_trans_1_4"/>
    <property type="match status" value="1"/>
</dbReference>
<sequence length="349" mass="37890">MGERIRVMRVITGLDAGGPALQAVTLLDHLDPGRFEQRLYTTTMHERAHTIPDDSPRALARLVREMRRFRPDIVHTHTARAGALGRMAATMARVPARVHTFDVHPRQAAVERRLARVSDRLIADCAQVRDDLLAAGIGAPRQYAVVRPGVRMAGRPTREVARARLGLPADIPVVAFVGKVTKNRRPDRFLDTVALVLRGLPMTKILVCGGGDLAADLRAKAVRFGDAVAYLSRRTDLEIIHAAADVMLLTSDYEGIPLDLLKAAASGVPAVATRVGGVPEVVEDRVTGLLTDPDPGLLAASVVRILRDPGYAGRLGDAAAQRAGLYFGQSRFVDDVSALYLRLYEETRS</sequence>
<proteinExistence type="predicted"/>
<evidence type="ECO:0000259" key="3">
    <source>
        <dbReference type="Pfam" id="PF13439"/>
    </source>
</evidence>
<accession>A0A4U3LUI4</accession>
<keyword evidence="5" id="KW-1185">Reference proteome</keyword>
<feature type="domain" description="Glycosyltransferase subfamily 4-like N-terminal" evidence="3">
    <location>
        <begin position="51"/>
        <end position="150"/>
    </location>
</feature>
<keyword evidence="1" id="KW-0328">Glycosyltransferase</keyword>
<evidence type="ECO:0000313" key="5">
    <source>
        <dbReference type="Proteomes" id="UP000308705"/>
    </source>
</evidence>
<dbReference type="SUPFAM" id="SSF53756">
    <property type="entry name" value="UDP-Glycosyltransferase/glycogen phosphorylase"/>
    <property type="match status" value="1"/>
</dbReference>
<dbReference type="Gene3D" id="3.40.50.2000">
    <property type="entry name" value="Glycogen Phosphorylase B"/>
    <property type="match status" value="2"/>
</dbReference>
<name>A0A4U3LUI4_9ACTN</name>
<dbReference type="OrthoDB" id="5136778at2"/>
<keyword evidence="2 4" id="KW-0808">Transferase</keyword>
<dbReference type="AlphaFoldDB" id="A0A4U3LUI4"/>
<protein>
    <submittedName>
        <fullName evidence="4">Glycosyltransferase family 4 protein</fullName>
    </submittedName>
</protein>